<organism evidence="4 5">
    <name type="scientific">Hyalella azteca</name>
    <name type="common">Amphipod</name>
    <dbReference type="NCBI Taxonomy" id="294128"/>
    <lineage>
        <taxon>Eukaryota</taxon>
        <taxon>Metazoa</taxon>
        <taxon>Ecdysozoa</taxon>
        <taxon>Arthropoda</taxon>
        <taxon>Crustacea</taxon>
        <taxon>Multicrustacea</taxon>
        <taxon>Malacostraca</taxon>
        <taxon>Eumalacostraca</taxon>
        <taxon>Peracarida</taxon>
        <taxon>Amphipoda</taxon>
        <taxon>Senticaudata</taxon>
        <taxon>Talitrida</taxon>
        <taxon>Talitroidea</taxon>
        <taxon>Hyalellidae</taxon>
        <taxon>Hyalella</taxon>
    </lineage>
</organism>
<dbReference type="PANTHER" id="PTHR14234">
    <property type="entry name" value="RIM BINDING PROTEIN-RELATED"/>
    <property type="match status" value="1"/>
</dbReference>
<feature type="region of interest" description="Disordered" evidence="2">
    <location>
        <begin position="1"/>
        <end position="21"/>
    </location>
</feature>
<accession>A0A8B7P1S1</accession>
<feature type="region of interest" description="Disordered" evidence="2">
    <location>
        <begin position="774"/>
        <end position="800"/>
    </location>
</feature>
<keyword evidence="4" id="KW-1185">Reference proteome</keyword>
<feature type="region of interest" description="Disordered" evidence="2">
    <location>
        <begin position="202"/>
        <end position="232"/>
    </location>
</feature>
<dbReference type="PANTHER" id="PTHR14234:SF19">
    <property type="entry name" value="RIM-BINDING PROTEIN, ISOFORM F"/>
    <property type="match status" value="1"/>
</dbReference>
<gene>
    <name evidence="5" type="primary">LOC108676355</name>
</gene>
<sequence length="1029" mass="116819">MSKRRVSLSRRHLQKQSYSDDIQQELLLPDAVHPDAYHSSSSTLGRSNDALLELDKLGMPRVSSLSESLDKLDHEESTDDDGVYLASPSPYGATTSEESSSLHEAGLLYELPLAGYVVPVQRRCRSSNAGSDGSFDTSSRQIYFSVKNSNASTPLSSSSTISLSSEVNVFQHYSDVVYPDQLYSNASVGVPLMKNNFEVRSLSRNGSSGESGRDTEGTVRAASDNDDIVSDQHEPNMKFETSRDLLESGFTEDFNPSVPSVYEEEAIINIERSIYQDSDSDPDDNLSARSRSRGGYTDQESCVSFSTNYPESQYQYGNLTKFSESSYSSDLPFQRDEHGPKKSNLVRRPHVKAAESPLLKRKGSNKAISEHDNLDKSNMKTNKKTNHEYLRPGEMELELERPQRDNVVLMENKIADANDSEDRLQYFETENENGISEHEREKTSLEFMENFEKCEAEVWGTDDLRGLSADTEVIDTDTEYCNIMEKTMNLEVTKTKWAKTKEQILKLLKERLLILKKIIQDKNSQIRQLKTRLKIEQQNSQAMAEKLKERERPALPSTVTAEVAVLKRQLTTLRQEKAKLRQELMQKEVKLKEASKEIINKTRQEERWKKTQLQERRRESARETKTIAELRKTLKHMEKECGQQQKAIHKLENEKIYLGERLYKITGVEESFWSDHRPPRAPLTPKEVTLVRQKTSLSCRVSQLQTQCRDLDDQNTALRKMELSCERSVDRTRQQELLKLKRKNTELASMTKQLEDKVRNLEKKSQLLPTVDTNGVAKGQRWGASGPRKQQSEEAFSQQLQKRDAEIERLKLRMKELVYKLTSKNGKISQAQSNLELEHIIRTVTRERLQLERQVAAVAEGQQRQNGAGSNGSYTGAHAGNGCHTRPLGESGEAVQCGEYGGVSEEGELQYQLQELDLLTRQHHTLQKHVQEKDLECVTLKDKLKLKNELCQDLPDLFPDLYQESQLAKVIEKNTELTLQNSDLQKQIQNLQNVNTGVPTSSAGFTQGEGWTAGLSTGASLNLDSLSRS</sequence>
<dbReference type="AlphaFoldDB" id="A0A8B7P1S1"/>
<feature type="coiled-coil region" evidence="1">
    <location>
        <begin position="701"/>
        <end position="764"/>
    </location>
</feature>
<dbReference type="GeneID" id="108676355"/>
<dbReference type="GO" id="GO:0045202">
    <property type="term" value="C:synapse"/>
    <property type="evidence" value="ECO:0007669"/>
    <property type="project" value="GOC"/>
</dbReference>
<evidence type="ECO:0000256" key="2">
    <source>
        <dbReference type="SAM" id="MobiDB-lite"/>
    </source>
</evidence>
<name>A0A8B7P1S1_HYAAZ</name>
<proteinExistence type="predicted"/>
<protein>
    <submittedName>
        <fullName evidence="5">GRIP and coiled-coil domain-containing protein 2</fullName>
    </submittedName>
</protein>
<dbReference type="Pfam" id="PF25566">
    <property type="entry name" value="RIMB1_N"/>
    <property type="match status" value="1"/>
</dbReference>
<evidence type="ECO:0000313" key="4">
    <source>
        <dbReference type="Proteomes" id="UP000694843"/>
    </source>
</evidence>
<dbReference type="OrthoDB" id="4158657at2759"/>
<feature type="domain" description="RIMB1/RIM3A-C-like N-terminal" evidence="3">
    <location>
        <begin position="690"/>
        <end position="818"/>
    </location>
</feature>
<dbReference type="InterPro" id="IPR040325">
    <property type="entry name" value="RIMBP1/2/3"/>
</dbReference>
<dbReference type="InterPro" id="IPR057950">
    <property type="entry name" value="RIMB1/RIM3A-C-like_N"/>
</dbReference>
<feature type="region of interest" description="Disordered" evidence="2">
    <location>
        <begin position="66"/>
        <end position="98"/>
    </location>
</feature>
<feature type="coiled-coil region" evidence="1">
    <location>
        <begin position="519"/>
        <end position="654"/>
    </location>
</feature>
<dbReference type="RefSeq" id="XP_018019910.1">
    <property type="nucleotide sequence ID" value="XM_018164421.2"/>
</dbReference>
<feature type="coiled-coil region" evidence="1">
    <location>
        <begin position="967"/>
        <end position="994"/>
    </location>
</feature>
<evidence type="ECO:0000313" key="5">
    <source>
        <dbReference type="RefSeq" id="XP_018019910.1"/>
    </source>
</evidence>
<dbReference type="Proteomes" id="UP000694843">
    <property type="component" value="Unplaced"/>
</dbReference>
<feature type="compositionally biased region" description="Basic residues" evidence="2">
    <location>
        <begin position="1"/>
        <end position="14"/>
    </location>
</feature>
<evidence type="ECO:0000259" key="3">
    <source>
        <dbReference type="Pfam" id="PF25566"/>
    </source>
</evidence>
<keyword evidence="1" id="KW-0175">Coiled coil</keyword>
<feature type="region of interest" description="Disordered" evidence="2">
    <location>
        <begin position="272"/>
        <end position="302"/>
    </location>
</feature>
<reference evidence="5" key="1">
    <citation type="submission" date="2025-08" db="UniProtKB">
        <authorList>
            <consortium name="RefSeq"/>
        </authorList>
    </citation>
    <scope>IDENTIFICATION</scope>
    <source>
        <tissue evidence="5">Whole organism</tissue>
    </source>
</reference>
<dbReference type="KEGG" id="hazt:108676355"/>
<evidence type="ECO:0000256" key="1">
    <source>
        <dbReference type="SAM" id="Coils"/>
    </source>
</evidence>
<dbReference type="GO" id="GO:0007274">
    <property type="term" value="P:neuromuscular synaptic transmission"/>
    <property type="evidence" value="ECO:0007669"/>
    <property type="project" value="TreeGrafter"/>
</dbReference>